<dbReference type="PRINTS" id="PR01607">
    <property type="entry name" value="APYRASEFAMLY"/>
</dbReference>
<comment type="catalytic activity">
    <reaction evidence="1">
        <text>a ribonucleoside 5'-phosphate + H2O = a ribonucleoside + phosphate</text>
        <dbReference type="Rhea" id="RHEA:12484"/>
        <dbReference type="ChEBI" id="CHEBI:15377"/>
        <dbReference type="ChEBI" id="CHEBI:18254"/>
        <dbReference type="ChEBI" id="CHEBI:43474"/>
        <dbReference type="ChEBI" id="CHEBI:58043"/>
        <dbReference type="EC" id="3.1.3.5"/>
    </reaction>
</comment>
<keyword evidence="6 8" id="KW-0547">Nucleotide-binding</keyword>
<dbReference type="InterPro" id="IPR029052">
    <property type="entry name" value="Metallo-depent_PP-like"/>
</dbReference>
<evidence type="ECO:0000256" key="7">
    <source>
        <dbReference type="ARBA" id="ARBA00022801"/>
    </source>
</evidence>
<accession>A0AAE0TEU1</accession>
<dbReference type="SUPFAM" id="SSF55816">
    <property type="entry name" value="5'-nucleotidase (syn. UDP-sugar hydrolase), C-terminal domain"/>
    <property type="match status" value="1"/>
</dbReference>
<organism evidence="11 12">
    <name type="scientific">Potamilus streckersoni</name>
    <dbReference type="NCBI Taxonomy" id="2493646"/>
    <lineage>
        <taxon>Eukaryota</taxon>
        <taxon>Metazoa</taxon>
        <taxon>Spiralia</taxon>
        <taxon>Lophotrochozoa</taxon>
        <taxon>Mollusca</taxon>
        <taxon>Bivalvia</taxon>
        <taxon>Autobranchia</taxon>
        <taxon>Heteroconchia</taxon>
        <taxon>Palaeoheterodonta</taxon>
        <taxon>Unionida</taxon>
        <taxon>Unionoidea</taxon>
        <taxon>Unionidae</taxon>
        <taxon>Ambleminae</taxon>
        <taxon>Lampsilini</taxon>
        <taxon>Potamilus</taxon>
    </lineage>
</organism>
<evidence type="ECO:0000259" key="10">
    <source>
        <dbReference type="Pfam" id="PF02872"/>
    </source>
</evidence>
<dbReference type="GO" id="GO:0000166">
    <property type="term" value="F:nucleotide binding"/>
    <property type="evidence" value="ECO:0007669"/>
    <property type="project" value="UniProtKB-KW"/>
</dbReference>
<dbReference type="InterPro" id="IPR004843">
    <property type="entry name" value="Calcineurin-like_PHP"/>
</dbReference>
<dbReference type="EC" id="3.1.3.5" evidence="3"/>
<reference evidence="11" key="3">
    <citation type="submission" date="2023-05" db="EMBL/GenBank/DDBJ databases">
        <authorList>
            <person name="Smith C.H."/>
        </authorList>
    </citation>
    <scope>NUCLEOTIDE SEQUENCE</scope>
    <source>
        <strain evidence="11">CHS0354</strain>
        <tissue evidence="11">Mantle</tissue>
    </source>
</reference>
<gene>
    <name evidence="11" type="ORF">CHS0354_035408</name>
</gene>
<dbReference type="InterPro" id="IPR036907">
    <property type="entry name" value="5'-Nucleotdase_C_sf"/>
</dbReference>
<evidence type="ECO:0000256" key="6">
    <source>
        <dbReference type="ARBA" id="ARBA00022741"/>
    </source>
</evidence>
<evidence type="ECO:0000256" key="4">
    <source>
        <dbReference type="ARBA" id="ARBA00022723"/>
    </source>
</evidence>
<dbReference type="GO" id="GO:0008253">
    <property type="term" value="F:5'-nucleotidase activity"/>
    <property type="evidence" value="ECO:0007669"/>
    <property type="project" value="UniProtKB-EC"/>
</dbReference>
<evidence type="ECO:0000256" key="8">
    <source>
        <dbReference type="RuleBase" id="RU362119"/>
    </source>
</evidence>
<proteinExistence type="inferred from homology"/>
<dbReference type="FunFam" id="3.90.780.10:FF:000001">
    <property type="entry name" value="NT5E isoform 3"/>
    <property type="match status" value="1"/>
</dbReference>
<keyword evidence="7 8" id="KW-0378">Hydrolase</keyword>
<dbReference type="GO" id="GO:0046872">
    <property type="term" value="F:metal ion binding"/>
    <property type="evidence" value="ECO:0007669"/>
    <property type="project" value="UniProtKB-KW"/>
</dbReference>
<dbReference type="CDD" id="cd07409">
    <property type="entry name" value="MPP_CD73_N"/>
    <property type="match status" value="1"/>
</dbReference>
<evidence type="ECO:0000313" key="11">
    <source>
        <dbReference type="EMBL" id="KAK3608408.1"/>
    </source>
</evidence>
<dbReference type="InterPro" id="IPR006179">
    <property type="entry name" value="5_nucleotidase/apyrase"/>
</dbReference>
<dbReference type="FunFam" id="3.60.21.10:FF:000020">
    <property type="entry name" value="NT5E isoform 4"/>
    <property type="match status" value="1"/>
</dbReference>
<dbReference type="PROSITE" id="PS00786">
    <property type="entry name" value="5_NUCLEOTIDASE_2"/>
    <property type="match status" value="1"/>
</dbReference>
<dbReference type="InterPro" id="IPR008334">
    <property type="entry name" value="5'-Nucleotdase_C"/>
</dbReference>
<keyword evidence="5" id="KW-0732">Signal</keyword>
<comment type="similarity">
    <text evidence="2 8">Belongs to the 5'-nucleotidase family.</text>
</comment>
<dbReference type="GO" id="GO:0009166">
    <property type="term" value="P:nucleotide catabolic process"/>
    <property type="evidence" value="ECO:0007669"/>
    <property type="project" value="InterPro"/>
</dbReference>
<dbReference type="Gene3D" id="3.90.780.10">
    <property type="entry name" value="5'-Nucleotidase, C-terminal domain"/>
    <property type="match status" value="1"/>
</dbReference>
<protein>
    <recommendedName>
        <fullName evidence="3">5'-nucleotidase</fullName>
        <ecNumber evidence="3">3.1.3.5</ecNumber>
    </recommendedName>
</protein>
<dbReference type="PANTHER" id="PTHR11575:SF24">
    <property type="entry name" value="5'-NUCLEOTIDASE"/>
    <property type="match status" value="1"/>
</dbReference>
<dbReference type="Pfam" id="PF02872">
    <property type="entry name" value="5_nucleotid_C"/>
    <property type="match status" value="1"/>
</dbReference>
<dbReference type="EMBL" id="JAEAOA010002070">
    <property type="protein sequence ID" value="KAK3608408.1"/>
    <property type="molecule type" value="Genomic_DNA"/>
</dbReference>
<dbReference type="AlphaFoldDB" id="A0AAE0TEU1"/>
<feature type="domain" description="Calcineurin-like phosphoesterase" evidence="9">
    <location>
        <begin position="27"/>
        <end position="245"/>
    </location>
</feature>
<name>A0AAE0TEU1_9BIVA</name>
<comment type="caution">
    <text evidence="11">The sequence shown here is derived from an EMBL/GenBank/DDBJ whole genome shotgun (WGS) entry which is preliminary data.</text>
</comment>
<dbReference type="Proteomes" id="UP001195483">
    <property type="component" value="Unassembled WGS sequence"/>
</dbReference>
<evidence type="ECO:0000313" key="12">
    <source>
        <dbReference type="Proteomes" id="UP001195483"/>
    </source>
</evidence>
<dbReference type="GO" id="GO:0016020">
    <property type="term" value="C:membrane"/>
    <property type="evidence" value="ECO:0007669"/>
    <property type="project" value="UniProtKB-ARBA"/>
</dbReference>
<feature type="domain" description="5'-Nucleotidase C-terminal" evidence="10">
    <location>
        <begin position="338"/>
        <end position="510"/>
    </location>
</feature>
<sequence length="581" mass="64213">MVGRVKYYIYLIFFGSRIRYGCGLDVTILHTNDVHAHYEEMGKYYGNCDSSETAAGQCTGGVTRYVTSVNKIRATQENVILLDAGDRFTGTLWFTQYQGLESSHFMRQMKYDAMCLGNHEFDLGVEGLVRFLDNVTFPVLSANTDVSKEPRLQGKFSKSAVKELPSGDKVGIIGFTTKETAYTSNAGPTVKFSDEIIAIGDEAARLTSQGVQILIGLGHAGYITEQDIAKAIPSLDLVIGGHSHTFLYSGSKPSTEPIEGPYPTVVVQDDGRKVPVVTAFAWGKYLGRIDITFNSKGEAVNWTGNPILLNNSVEQDNATLQEVQQMAQPLKELKNKIIGTTAVHLDGDRMSCRLRECNLGNLITDAIIEFHLDKRNDNETWGAAAMAIWNGGGIRGSIKRGKVSLGDVYTVLPFANIVDKITISGFYLRQTLEQSIANYDPKSPAGGFLQMSGIRVLYNLQKPKGSRVVSAYVRCHKCEHLEYSSLDNNTIYSVLTPEFLLKGGDGYKSLLENQLDHVRLNSLDTDVLQSFISKRGTVYAETEGRISFQSMNDEKCNDINGANPNTRQTYIILLVVLMYIL</sequence>
<evidence type="ECO:0000256" key="2">
    <source>
        <dbReference type="ARBA" id="ARBA00006654"/>
    </source>
</evidence>
<keyword evidence="4" id="KW-0479">Metal-binding</keyword>
<evidence type="ECO:0000256" key="5">
    <source>
        <dbReference type="ARBA" id="ARBA00022729"/>
    </source>
</evidence>
<keyword evidence="12" id="KW-1185">Reference proteome</keyword>
<evidence type="ECO:0000259" key="9">
    <source>
        <dbReference type="Pfam" id="PF00149"/>
    </source>
</evidence>
<evidence type="ECO:0000256" key="3">
    <source>
        <dbReference type="ARBA" id="ARBA00012643"/>
    </source>
</evidence>
<dbReference type="Gene3D" id="3.60.21.10">
    <property type="match status" value="1"/>
</dbReference>
<reference evidence="11" key="2">
    <citation type="journal article" date="2021" name="Genome Biol. Evol.">
        <title>Developing a high-quality reference genome for a parasitic bivalve with doubly uniparental inheritance (Bivalvia: Unionida).</title>
        <authorList>
            <person name="Smith C.H."/>
        </authorList>
    </citation>
    <scope>NUCLEOTIDE SEQUENCE</scope>
    <source>
        <strain evidence="11">CHS0354</strain>
        <tissue evidence="11">Mantle</tissue>
    </source>
</reference>
<dbReference type="Pfam" id="PF00149">
    <property type="entry name" value="Metallophos"/>
    <property type="match status" value="1"/>
</dbReference>
<evidence type="ECO:0000256" key="1">
    <source>
        <dbReference type="ARBA" id="ARBA00000815"/>
    </source>
</evidence>
<reference evidence="11" key="1">
    <citation type="journal article" date="2021" name="Genome Biol. Evol.">
        <title>A High-Quality Reference Genome for a Parasitic Bivalve with Doubly Uniparental Inheritance (Bivalvia: Unionida).</title>
        <authorList>
            <person name="Smith C.H."/>
        </authorList>
    </citation>
    <scope>NUCLEOTIDE SEQUENCE</scope>
    <source>
        <strain evidence="11">CHS0354</strain>
    </source>
</reference>
<dbReference type="SUPFAM" id="SSF56300">
    <property type="entry name" value="Metallo-dependent phosphatases"/>
    <property type="match status" value="1"/>
</dbReference>
<dbReference type="PANTHER" id="PTHR11575">
    <property type="entry name" value="5'-NUCLEOTIDASE-RELATED"/>
    <property type="match status" value="1"/>
</dbReference>
<dbReference type="InterPro" id="IPR006146">
    <property type="entry name" value="5'-Nucleotdase_CS"/>
</dbReference>